<dbReference type="InterPro" id="IPR004108">
    <property type="entry name" value="Fe_hydrogenase_lsu_C"/>
</dbReference>
<accession>W1YKU3</accession>
<feature type="non-terminal residue" evidence="2">
    <location>
        <position position="1"/>
    </location>
</feature>
<dbReference type="EMBL" id="AZMM01003039">
    <property type="protein sequence ID" value="ETJ42976.1"/>
    <property type="molecule type" value="Genomic_DNA"/>
</dbReference>
<evidence type="ECO:0000259" key="1">
    <source>
        <dbReference type="Pfam" id="PF02906"/>
    </source>
</evidence>
<protein>
    <submittedName>
        <fullName evidence="2">Hydrogenase, Fe-only</fullName>
    </submittedName>
</protein>
<gene>
    <name evidence="2" type="ORF">Q604_UNBC03039G0001</name>
</gene>
<dbReference type="SUPFAM" id="SSF53920">
    <property type="entry name" value="Fe-only hydrogenase"/>
    <property type="match status" value="1"/>
</dbReference>
<feature type="non-terminal residue" evidence="2">
    <location>
        <position position="98"/>
    </location>
</feature>
<dbReference type="AlphaFoldDB" id="W1YKU3"/>
<evidence type="ECO:0000313" key="2">
    <source>
        <dbReference type="EMBL" id="ETJ42976.1"/>
    </source>
</evidence>
<sequence>TFDPLMGEASGGGIIFGNTGGVMESAMRAAYKLATGEDAPQTLIPFEAIRGMDGAREADVVIGDKTLHVAAVHGTGNLRKFIERMRAENIHYDFIEVM</sequence>
<reference evidence="2" key="1">
    <citation type="submission" date="2013-12" db="EMBL/GenBank/DDBJ databases">
        <title>A Varibaculum cambriense genome reconstructed from a premature infant gut community with otherwise low bacterial novelty that shifts toward anaerobic metabolism during the third week of life.</title>
        <authorList>
            <person name="Brown C.T."/>
            <person name="Sharon I."/>
            <person name="Thomas B.C."/>
            <person name="Castelle C.J."/>
            <person name="Morowitz M.J."/>
            <person name="Banfield J.F."/>
        </authorList>
    </citation>
    <scope>NUCLEOTIDE SEQUENCE</scope>
</reference>
<feature type="domain" description="Iron hydrogenase large subunit C-terminal" evidence="1">
    <location>
        <begin position="2"/>
        <end position="98"/>
    </location>
</feature>
<proteinExistence type="predicted"/>
<comment type="caution">
    <text evidence="2">The sequence shown here is derived from an EMBL/GenBank/DDBJ whole genome shotgun (WGS) entry which is preliminary data.</text>
</comment>
<dbReference type="Gene3D" id="3.40.950.10">
    <property type="entry name" value="Fe-only Hydrogenase (Larger Subunit), Chain L, domain 3"/>
    <property type="match status" value="1"/>
</dbReference>
<name>W1YKU3_9ZZZZ</name>
<organism evidence="2">
    <name type="scientific">human gut metagenome</name>
    <dbReference type="NCBI Taxonomy" id="408170"/>
    <lineage>
        <taxon>unclassified sequences</taxon>
        <taxon>metagenomes</taxon>
        <taxon>organismal metagenomes</taxon>
    </lineage>
</organism>
<dbReference type="Pfam" id="PF02906">
    <property type="entry name" value="Fe_hyd_lg_C"/>
    <property type="match status" value="1"/>
</dbReference>
<dbReference type="InterPro" id="IPR009016">
    <property type="entry name" value="Fe_hydrogenase"/>
</dbReference>